<evidence type="ECO:0000313" key="2">
    <source>
        <dbReference type="EMBL" id="MBX62966.1"/>
    </source>
</evidence>
<organism evidence="2">
    <name type="scientific">Rhizophora mucronata</name>
    <name type="common">Asiatic mangrove</name>
    <dbReference type="NCBI Taxonomy" id="61149"/>
    <lineage>
        <taxon>Eukaryota</taxon>
        <taxon>Viridiplantae</taxon>
        <taxon>Streptophyta</taxon>
        <taxon>Embryophyta</taxon>
        <taxon>Tracheophyta</taxon>
        <taxon>Spermatophyta</taxon>
        <taxon>Magnoliopsida</taxon>
        <taxon>eudicotyledons</taxon>
        <taxon>Gunneridae</taxon>
        <taxon>Pentapetalae</taxon>
        <taxon>rosids</taxon>
        <taxon>fabids</taxon>
        <taxon>Malpighiales</taxon>
        <taxon>Rhizophoraceae</taxon>
        <taxon>Rhizophora</taxon>
    </lineage>
</organism>
<feature type="chain" id="PRO_5015193362" evidence="1">
    <location>
        <begin position="21"/>
        <end position="68"/>
    </location>
</feature>
<dbReference type="AlphaFoldDB" id="A0A2P2Q7J3"/>
<feature type="signal peptide" evidence="1">
    <location>
        <begin position="1"/>
        <end position="20"/>
    </location>
</feature>
<name>A0A2P2Q7J3_RHIMU</name>
<accession>A0A2P2Q7J3</accession>
<protein>
    <submittedName>
        <fullName evidence="2">Pentatricopeptide repeat-containing protein At1g07590</fullName>
    </submittedName>
</protein>
<proteinExistence type="predicted"/>
<dbReference type="EMBL" id="GGEC01082482">
    <property type="protein sequence ID" value="MBX62966.1"/>
    <property type="molecule type" value="Transcribed_RNA"/>
</dbReference>
<reference evidence="2" key="1">
    <citation type="submission" date="2018-02" db="EMBL/GenBank/DDBJ databases">
        <title>Rhizophora mucronata_Transcriptome.</title>
        <authorList>
            <person name="Meera S.P."/>
            <person name="Sreeshan A."/>
            <person name="Augustine A."/>
        </authorList>
    </citation>
    <scope>NUCLEOTIDE SEQUENCE</scope>
    <source>
        <tissue evidence="2">Leaf</tissue>
    </source>
</reference>
<sequence length="68" mass="7488">MAFGLHPLLSISLNIPVALLTRPCLQYTNNMELKCSVDFDPFIDFISFQSSSARQTCPILPNASIASK</sequence>
<keyword evidence="1" id="KW-0732">Signal</keyword>
<evidence type="ECO:0000256" key="1">
    <source>
        <dbReference type="SAM" id="SignalP"/>
    </source>
</evidence>